<dbReference type="Proteomes" id="UP001497680">
    <property type="component" value="Unassembled WGS sequence"/>
</dbReference>
<evidence type="ECO:0000313" key="2">
    <source>
        <dbReference type="Proteomes" id="UP001497680"/>
    </source>
</evidence>
<accession>A0ACC0CW74</accession>
<keyword evidence="1" id="KW-0808">Transferase</keyword>
<dbReference type="EMBL" id="MU394338">
    <property type="protein sequence ID" value="KAI6084355.1"/>
    <property type="molecule type" value="Genomic_DNA"/>
</dbReference>
<protein>
    <submittedName>
        <fullName evidence="1">S-adenosyl-L-methionine-dependent methyltransferase</fullName>
    </submittedName>
</protein>
<name>A0ACC0CW74_9PEZI</name>
<organism evidence="1 2">
    <name type="scientific">Hypoxylon rubiginosum</name>
    <dbReference type="NCBI Taxonomy" id="110542"/>
    <lineage>
        <taxon>Eukaryota</taxon>
        <taxon>Fungi</taxon>
        <taxon>Dikarya</taxon>
        <taxon>Ascomycota</taxon>
        <taxon>Pezizomycotina</taxon>
        <taxon>Sordariomycetes</taxon>
        <taxon>Xylariomycetidae</taxon>
        <taxon>Xylariales</taxon>
        <taxon>Hypoxylaceae</taxon>
        <taxon>Hypoxylon</taxon>
    </lineage>
</organism>
<reference evidence="1 2" key="1">
    <citation type="journal article" date="2022" name="New Phytol.">
        <title>Ecological generalism drives hyperdiversity of secondary metabolite gene clusters in xylarialean endophytes.</title>
        <authorList>
            <person name="Franco M.E.E."/>
            <person name="Wisecaver J.H."/>
            <person name="Arnold A.E."/>
            <person name="Ju Y.M."/>
            <person name="Slot J.C."/>
            <person name="Ahrendt S."/>
            <person name="Moore L.P."/>
            <person name="Eastman K.E."/>
            <person name="Scott K."/>
            <person name="Konkel Z."/>
            <person name="Mondo S.J."/>
            <person name="Kuo A."/>
            <person name="Hayes R.D."/>
            <person name="Haridas S."/>
            <person name="Andreopoulos B."/>
            <person name="Riley R."/>
            <person name="LaButti K."/>
            <person name="Pangilinan J."/>
            <person name="Lipzen A."/>
            <person name="Amirebrahimi M."/>
            <person name="Yan J."/>
            <person name="Adam C."/>
            <person name="Keymanesh K."/>
            <person name="Ng V."/>
            <person name="Louie K."/>
            <person name="Northen T."/>
            <person name="Drula E."/>
            <person name="Henrissat B."/>
            <person name="Hsieh H.M."/>
            <person name="Youens-Clark K."/>
            <person name="Lutzoni F."/>
            <person name="Miadlikowska J."/>
            <person name="Eastwood D.C."/>
            <person name="Hamelin R.C."/>
            <person name="Grigoriev I.V."/>
            <person name="U'Ren J.M."/>
        </authorList>
    </citation>
    <scope>NUCLEOTIDE SEQUENCE [LARGE SCALE GENOMIC DNA]</scope>
    <source>
        <strain evidence="1 2">ER1909</strain>
    </source>
</reference>
<proteinExistence type="predicted"/>
<keyword evidence="2" id="KW-1185">Reference proteome</keyword>
<gene>
    <name evidence="1" type="ORF">F4821DRAFT_242968</name>
</gene>
<keyword evidence="1" id="KW-0489">Methyltransferase</keyword>
<evidence type="ECO:0000313" key="1">
    <source>
        <dbReference type="EMBL" id="KAI6084355.1"/>
    </source>
</evidence>
<comment type="caution">
    <text evidence="1">The sequence shown here is derived from an EMBL/GenBank/DDBJ whole genome shotgun (WGS) entry which is preliminary data.</text>
</comment>
<sequence length="576" mass="64004">MGSRLRRADQPSASDSEDSDSRGEEENWSDAGEDDDDEEEETQEVISLLDDRVFPDVMSMLAHCREKHSFDFLGIRQKLALDFHGCVKLVNFIRQRVHEGLPVTEGISWSDIDQEQYLKPVLDDDAVILGLFDLPELLPAGTEKKSSADGGNAVVVDDLLKSNTELREEIARVKAQFDSYRVAVQQTLDERWGDADQAEAEASGKKGKEGEKVDDSKYYWESYAGNDIHETMLKDAVRTDAYRDFIYNNKHLFAGKAVLDIGCGTGILSMFCAKAGAAKVFAVDASAIINKAQENIFRNNLSDVITCVHGKIEEITLPGGVEQVDIIVSEWMGYCLLFEAMLPSVLYARDRYLRPGGLLVPSHANLWVAPVADAEYVSDNVHFWRDVYGFDMRAMQTGIYDDARVLQWAVSLPPFSASTASSSSDADKSGSNTIVGPPSAFKLLDLYTVNTPDLSFTAPFASTLARDVDAVDGFLVWFDMFFAPTRDSSRHAVDLTSTANEWARADPQDRVAFTTGPYGKETHWKQGLLLTKGEKERKKGEEIKGEITFSIPEDHARGLSLKVTWGEGKKQTWALK</sequence>